<keyword evidence="2 5" id="KW-0805">Transcription regulation</keyword>
<dbReference type="HAMAP" id="MF_00081">
    <property type="entry name" value="HrcA"/>
    <property type="match status" value="1"/>
</dbReference>
<keyword evidence="1 5" id="KW-0678">Repressor</keyword>
<dbReference type="PANTHER" id="PTHR34824:SF1">
    <property type="entry name" value="HEAT-INDUCIBLE TRANSCRIPTION REPRESSOR HRCA"/>
    <property type="match status" value="1"/>
</dbReference>
<keyword evidence="8" id="KW-1185">Reference proteome</keyword>
<evidence type="ECO:0000256" key="4">
    <source>
        <dbReference type="ARBA" id="ARBA00023163"/>
    </source>
</evidence>
<name>A0AAN1XYG7_UNVUL</name>
<dbReference type="GO" id="GO:0045892">
    <property type="term" value="P:negative regulation of DNA-templated transcription"/>
    <property type="evidence" value="ECO:0007669"/>
    <property type="project" value="UniProtKB-UniRule"/>
</dbReference>
<dbReference type="EMBL" id="AP025523">
    <property type="protein sequence ID" value="BDE06966.1"/>
    <property type="molecule type" value="Genomic_DNA"/>
</dbReference>
<dbReference type="InterPro" id="IPR036390">
    <property type="entry name" value="WH_DNA-bd_sf"/>
</dbReference>
<proteinExistence type="inferred from homology"/>
<dbReference type="InterPro" id="IPR029016">
    <property type="entry name" value="GAF-like_dom_sf"/>
</dbReference>
<dbReference type="PIRSF" id="PIRSF005485">
    <property type="entry name" value="HrcA"/>
    <property type="match status" value="1"/>
</dbReference>
<dbReference type="KEGG" id="vab:WPS_22420"/>
<protein>
    <recommendedName>
        <fullName evidence="5">Heat-inducible transcription repressor HrcA</fullName>
    </recommendedName>
</protein>
<sequence length="354" mass="38921">MIDKPELDKRKSFILATVVYEYINTAEPVGSVTLTQKYNLGVSSATIRNELAELEAGGYLVQPHTSAGRIPSDAGYRTYVDRLMQPEVLTKDDTRRIRDQFREASNELADVIEQTTRLLSGLSGNLAIAVAPSRDTHAFKHVQLLWLSARTSMVVVVTSGGVAAQRVVEWTSDVAADDLTRLSNALNSRLGGRIMEDVTVAQLDTICSELSAPTEIRDAVRMAFAQARQTEEPDLAASGAQNLLDQPEFHDLRKLRAILRIVEEQRTLYDLIADELTHEAPAAQPTPHVRIGHELGPDELSECSVVTVPYRFGDRGVGVLAILGPRRMPYARLMALASGTARSLGDHLNDVEIR</sequence>
<dbReference type="InterPro" id="IPR021153">
    <property type="entry name" value="HrcA_C"/>
</dbReference>
<dbReference type="InterPro" id="IPR023120">
    <property type="entry name" value="WHTH_transcript_rep_HrcA_IDD"/>
</dbReference>
<evidence type="ECO:0000313" key="7">
    <source>
        <dbReference type="EMBL" id="BDE06966.1"/>
    </source>
</evidence>
<gene>
    <name evidence="5 7" type="primary">hrcA</name>
    <name evidence="7" type="ORF">WPS_22420</name>
</gene>
<dbReference type="SUPFAM" id="SSF46785">
    <property type="entry name" value="Winged helix' DNA-binding domain"/>
    <property type="match status" value="1"/>
</dbReference>
<evidence type="ECO:0000256" key="1">
    <source>
        <dbReference type="ARBA" id="ARBA00022491"/>
    </source>
</evidence>
<keyword evidence="4 5" id="KW-0804">Transcription</keyword>
<dbReference type="SUPFAM" id="SSF55781">
    <property type="entry name" value="GAF domain-like"/>
    <property type="match status" value="1"/>
</dbReference>
<accession>A0AAN1XYG7</accession>
<dbReference type="AlphaFoldDB" id="A0AAN1XYG7"/>
<dbReference type="Proteomes" id="UP001317532">
    <property type="component" value="Chromosome"/>
</dbReference>
<evidence type="ECO:0000259" key="6">
    <source>
        <dbReference type="Pfam" id="PF01628"/>
    </source>
</evidence>
<dbReference type="Gene3D" id="3.30.390.60">
    <property type="entry name" value="Heat-inducible transcription repressor hrca homolog, domain 3"/>
    <property type="match status" value="1"/>
</dbReference>
<evidence type="ECO:0000256" key="2">
    <source>
        <dbReference type="ARBA" id="ARBA00023015"/>
    </source>
</evidence>
<dbReference type="GO" id="GO:0003677">
    <property type="term" value="F:DNA binding"/>
    <property type="evidence" value="ECO:0007669"/>
    <property type="project" value="InterPro"/>
</dbReference>
<evidence type="ECO:0000256" key="5">
    <source>
        <dbReference type="HAMAP-Rule" id="MF_00081"/>
    </source>
</evidence>
<dbReference type="Gene3D" id="1.10.10.10">
    <property type="entry name" value="Winged helix-like DNA-binding domain superfamily/Winged helix DNA-binding domain"/>
    <property type="match status" value="1"/>
</dbReference>
<dbReference type="InterPro" id="IPR002571">
    <property type="entry name" value="HrcA"/>
</dbReference>
<dbReference type="Gene3D" id="3.30.450.40">
    <property type="match status" value="1"/>
</dbReference>
<dbReference type="PANTHER" id="PTHR34824">
    <property type="entry name" value="HEAT-INDUCIBLE TRANSCRIPTION REPRESSOR HRCA"/>
    <property type="match status" value="1"/>
</dbReference>
<organism evidence="7 8">
    <name type="scientific">Vulcanimicrobium alpinum</name>
    <dbReference type="NCBI Taxonomy" id="3016050"/>
    <lineage>
        <taxon>Bacteria</taxon>
        <taxon>Bacillati</taxon>
        <taxon>Vulcanimicrobiota</taxon>
        <taxon>Vulcanimicrobiia</taxon>
        <taxon>Vulcanimicrobiales</taxon>
        <taxon>Vulcanimicrobiaceae</taxon>
        <taxon>Vulcanimicrobium</taxon>
    </lineage>
</organism>
<evidence type="ECO:0000313" key="8">
    <source>
        <dbReference type="Proteomes" id="UP001317532"/>
    </source>
</evidence>
<feature type="domain" description="Heat-inducible transcription repressor HrcA C-terminal" evidence="6">
    <location>
        <begin position="110"/>
        <end position="334"/>
    </location>
</feature>
<evidence type="ECO:0000256" key="3">
    <source>
        <dbReference type="ARBA" id="ARBA00023016"/>
    </source>
</evidence>
<reference evidence="7 8" key="1">
    <citation type="journal article" date="2022" name="ISME Commun">
        <title>Vulcanimicrobium alpinus gen. nov. sp. nov., the first cultivated representative of the candidate phylum 'Eremiobacterota', is a metabolically versatile aerobic anoxygenic phototroph.</title>
        <authorList>
            <person name="Yabe S."/>
            <person name="Muto K."/>
            <person name="Abe K."/>
            <person name="Yokota A."/>
            <person name="Staudigel H."/>
            <person name="Tebo B.M."/>
        </authorList>
    </citation>
    <scope>NUCLEOTIDE SEQUENCE [LARGE SCALE GENOMIC DNA]</scope>
    <source>
        <strain evidence="7 8">WC8-2</strain>
    </source>
</reference>
<keyword evidence="3 5" id="KW-0346">Stress response</keyword>
<dbReference type="Pfam" id="PF01628">
    <property type="entry name" value="HrcA"/>
    <property type="match status" value="1"/>
</dbReference>
<dbReference type="RefSeq" id="WP_317994589.1">
    <property type="nucleotide sequence ID" value="NZ_AP025523.1"/>
</dbReference>
<comment type="similarity">
    <text evidence="5">Belongs to the HrcA family.</text>
</comment>
<dbReference type="InterPro" id="IPR036388">
    <property type="entry name" value="WH-like_DNA-bd_sf"/>
</dbReference>
<comment type="function">
    <text evidence="5">Negative regulator of class I heat shock genes (grpE-dnaK-dnaJ and groELS operons). Prevents heat-shock induction of these operons.</text>
</comment>
<dbReference type="NCBIfam" id="TIGR00331">
    <property type="entry name" value="hrcA"/>
    <property type="match status" value="1"/>
</dbReference>